<proteinExistence type="predicted"/>
<evidence type="ECO:0000313" key="1">
    <source>
        <dbReference type="EMBL" id="UPW41350.1"/>
    </source>
</evidence>
<protein>
    <submittedName>
        <fullName evidence="1">Uncharacterized protein</fullName>
    </submittedName>
</protein>
<accession>A0A976N225</accession>
<name>A0A976N225_9VIRU</name>
<sequence>MRIADFVTRLTSTYGFVYSFNLDKASKVIVLVREMDNVIVHVHIFTESRNIYITHILRVPGLKDITERFVSVTKAYSYIKNKVFESDYGEDY</sequence>
<dbReference type="EMBL" id="OM869580">
    <property type="protein sequence ID" value="UPW41350.1"/>
    <property type="molecule type" value="Genomic_DNA"/>
</dbReference>
<organism evidence="1">
    <name type="scientific">Sigmofec virus UA08Rod_3874</name>
    <dbReference type="NCBI Taxonomy" id="2929391"/>
    <lineage>
        <taxon>Viruses</taxon>
        <taxon>Monodnaviria</taxon>
        <taxon>Sangervirae</taxon>
        <taxon>Phixviricota</taxon>
        <taxon>Malgrandaviricetes</taxon>
        <taxon>Petitvirales</taxon>
        <taxon>Microviridae</taxon>
    </lineage>
</organism>
<reference evidence="1" key="1">
    <citation type="submission" date="2022-02" db="EMBL/GenBank/DDBJ databases">
        <title>Towards deciphering the DNA virus diversity associated with rodent species in the families Cricetidae and Heteromyidae.</title>
        <authorList>
            <person name="Lund M."/>
            <person name="Larsen B.B."/>
            <person name="Gryseels S."/>
            <person name="Kraberger S."/>
            <person name="Rowsey D.M."/>
            <person name="Steger L."/>
            <person name="Yule K.M."/>
            <person name="Upham N.S."/>
            <person name="Worobey M."/>
            <person name="Van Doorslaer K."/>
            <person name="Varsani A."/>
        </authorList>
    </citation>
    <scope>NUCLEOTIDE SEQUENCE</scope>
    <source>
        <strain evidence="1">UA08Rod_3874</strain>
    </source>
</reference>